<dbReference type="EMBL" id="CM042010">
    <property type="protein sequence ID" value="KAI3778603.1"/>
    <property type="molecule type" value="Genomic_DNA"/>
</dbReference>
<gene>
    <name evidence="1" type="ORF">L2E82_07983</name>
</gene>
<keyword evidence="2" id="KW-1185">Reference proteome</keyword>
<proteinExistence type="predicted"/>
<evidence type="ECO:0000313" key="1">
    <source>
        <dbReference type="EMBL" id="KAI3778603.1"/>
    </source>
</evidence>
<reference evidence="1 2" key="2">
    <citation type="journal article" date="2022" name="Mol. Ecol. Resour.">
        <title>The genomes of chicory, endive, great burdock and yacon provide insights into Asteraceae paleo-polyploidization history and plant inulin production.</title>
        <authorList>
            <person name="Fan W."/>
            <person name="Wang S."/>
            <person name="Wang H."/>
            <person name="Wang A."/>
            <person name="Jiang F."/>
            <person name="Liu H."/>
            <person name="Zhao H."/>
            <person name="Xu D."/>
            <person name="Zhang Y."/>
        </authorList>
    </citation>
    <scope>NUCLEOTIDE SEQUENCE [LARGE SCALE GENOMIC DNA]</scope>
    <source>
        <strain evidence="2">cv. Punajuju</strain>
        <tissue evidence="1">Leaves</tissue>
    </source>
</reference>
<name>A0ACB9G5X8_CICIN</name>
<comment type="caution">
    <text evidence="1">The sequence shown here is derived from an EMBL/GenBank/DDBJ whole genome shotgun (WGS) entry which is preliminary data.</text>
</comment>
<accession>A0ACB9G5X8</accession>
<dbReference type="Proteomes" id="UP001055811">
    <property type="component" value="Linkage Group LG02"/>
</dbReference>
<protein>
    <submittedName>
        <fullName evidence="1">Uncharacterized protein</fullName>
    </submittedName>
</protein>
<reference evidence="2" key="1">
    <citation type="journal article" date="2022" name="Mol. Ecol. Resour.">
        <title>The genomes of chicory, endive, great burdock and yacon provide insights into Asteraceae palaeo-polyploidization history and plant inulin production.</title>
        <authorList>
            <person name="Fan W."/>
            <person name="Wang S."/>
            <person name="Wang H."/>
            <person name="Wang A."/>
            <person name="Jiang F."/>
            <person name="Liu H."/>
            <person name="Zhao H."/>
            <person name="Xu D."/>
            <person name="Zhang Y."/>
        </authorList>
    </citation>
    <scope>NUCLEOTIDE SEQUENCE [LARGE SCALE GENOMIC DNA]</scope>
    <source>
        <strain evidence="2">cv. Punajuju</strain>
    </source>
</reference>
<organism evidence="1 2">
    <name type="scientific">Cichorium intybus</name>
    <name type="common">Chicory</name>
    <dbReference type="NCBI Taxonomy" id="13427"/>
    <lineage>
        <taxon>Eukaryota</taxon>
        <taxon>Viridiplantae</taxon>
        <taxon>Streptophyta</taxon>
        <taxon>Embryophyta</taxon>
        <taxon>Tracheophyta</taxon>
        <taxon>Spermatophyta</taxon>
        <taxon>Magnoliopsida</taxon>
        <taxon>eudicotyledons</taxon>
        <taxon>Gunneridae</taxon>
        <taxon>Pentapetalae</taxon>
        <taxon>asterids</taxon>
        <taxon>campanulids</taxon>
        <taxon>Asterales</taxon>
        <taxon>Asteraceae</taxon>
        <taxon>Cichorioideae</taxon>
        <taxon>Cichorieae</taxon>
        <taxon>Cichoriinae</taxon>
        <taxon>Cichorium</taxon>
    </lineage>
</organism>
<sequence>MASRDVVQEENSGFLLFIISDRPTEKVIACIRILICPSDGGDVRWYFSKVPMAENELAAAVPNTEVVGKGDYFRFGMRDSLAIEASFLQVWDTVTGAKQYTFEGYEAPVYSVCPHFNENIQFIFSTATDGKIKAWLYDNMGSRVDYDAPGHSSTTMAYSADGTRLFSCGTNKEGDSYIVEWNESEGAVKRTYNGLGKRSVEVVRFDTTKNCFLAAGDEFMVKFWDMDNVNLLTTTDADGGLPLNMNVAYQGPLNAQS</sequence>
<evidence type="ECO:0000313" key="2">
    <source>
        <dbReference type="Proteomes" id="UP001055811"/>
    </source>
</evidence>